<evidence type="ECO:0000313" key="3">
    <source>
        <dbReference type="Proteomes" id="UP001363151"/>
    </source>
</evidence>
<reference evidence="2 3" key="1">
    <citation type="submission" date="2024-03" db="EMBL/GenBank/DDBJ databases">
        <title>Aureococcus anophagefferens CCMP1851 and Kratosvirus quantuckense: Draft genome of a second virus-susceptible host strain in the model system.</title>
        <authorList>
            <person name="Chase E."/>
            <person name="Truchon A.R."/>
            <person name="Schepens W."/>
            <person name="Wilhelm S.W."/>
        </authorList>
    </citation>
    <scope>NUCLEOTIDE SEQUENCE [LARGE SCALE GENOMIC DNA]</scope>
    <source>
        <strain evidence="2 3">CCMP1851</strain>
    </source>
</reference>
<keyword evidence="3" id="KW-1185">Reference proteome</keyword>
<feature type="region of interest" description="Disordered" evidence="1">
    <location>
        <begin position="291"/>
        <end position="348"/>
    </location>
</feature>
<proteinExistence type="predicted"/>
<feature type="region of interest" description="Disordered" evidence="1">
    <location>
        <begin position="438"/>
        <end position="484"/>
    </location>
</feature>
<evidence type="ECO:0000256" key="1">
    <source>
        <dbReference type="SAM" id="MobiDB-lite"/>
    </source>
</evidence>
<dbReference type="EMBL" id="JBBJCI010000419">
    <property type="protein sequence ID" value="KAK7231154.1"/>
    <property type="molecule type" value="Genomic_DNA"/>
</dbReference>
<organism evidence="2 3">
    <name type="scientific">Aureococcus anophagefferens</name>
    <name type="common">Harmful bloom alga</name>
    <dbReference type="NCBI Taxonomy" id="44056"/>
    <lineage>
        <taxon>Eukaryota</taxon>
        <taxon>Sar</taxon>
        <taxon>Stramenopiles</taxon>
        <taxon>Ochrophyta</taxon>
        <taxon>Pelagophyceae</taxon>
        <taxon>Pelagomonadales</taxon>
        <taxon>Pelagomonadaceae</taxon>
        <taxon>Aureococcus</taxon>
    </lineage>
</organism>
<gene>
    <name evidence="2" type="ORF">SO694_00071052</name>
</gene>
<feature type="compositionally biased region" description="Low complexity" evidence="1">
    <location>
        <begin position="335"/>
        <end position="348"/>
    </location>
</feature>
<accession>A0ABR1FI28</accession>
<evidence type="ECO:0000313" key="2">
    <source>
        <dbReference type="EMBL" id="KAK7231154.1"/>
    </source>
</evidence>
<dbReference type="Proteomes" id="UP001363151">
    <property type="component" value="Unassembled WGS sequence"/>
</dbReference>
<feature type="compositionally biased region" description="Low complexity" evidence="1">
    <location>
        <begin position="438"/>
        <end position="457"/>
    </location>
</feature>
<feature type="compositionally biased region" description="Low complexity" evidence="1">
    <location>
        <begin position="291"/>
        <end position="326"/>
    </location>
</feature>
<name>A0ABR1FI28_AURAN</name>
<feature type="compositionally biased region" description="Basic residues" evidence="1">
    <location>
        <begin position="180"/>
        <end position="201"/>
    </location>
</feature>
<feature type="region of interest" description="Disordered" evidence="1">
    <location>
        <begin position="172"/>
        <end position="208"/>
    </location>
</feature>
<comment type="caution">
    <text evidence="2">The sequence shown here is derived from an EMBL/GenBank/DDBJ whole genome shotgun (WGS) entry which is preliminary data.</text>
</comment>
<sequence length="516" mass="54518">MRKCPPSGVLHKQALWEDEWRPALRAWGAAGKPQFFVKFAVPKAGGGWFVSWSDNTTCEMDDDELADAGAHADLFAKELGKLRATVSVTKAGVAHGYGVARARRAEPGEYLVDPTAIYCPGRPDEHQSRGKKSEAYILNNGGYWRIHWFQYDDASSSSATYWLNERARAGRTAVAPRRPAPPRRARAKPKKAAASKAKARAQKAAPVSMSHLKAVKRVPQAGRTYSSQYVAFAKAPGAARVLDRVVAPFGGRGHHGGVVVAADGARVDVHFDDGDFEAGIDARASRSGALAPRAAAAAPAPSPPATASRRATRRTGPSSSSPSTRRSPSRRRRTPATAARHAGPAPARRAALDAGVAAAARELLAVAEAHGLSAKLEAALRRQGWHCGAWHGSYFGSRPPAHWPPLSLLASGINSKNPMVRSIGAMRAYLALASSDAPASPAAADDGDEPVAPVSADSADDDASPRPRKRPLFALAPPAVSPRSAPKRALADIDAIVASGCPLLNPASKRRFKPTN</sequence>
<protein>
    <submittedName>
        <fullName evidence="2">Uncharacterized protein</fullName>
    </submittedName>
</protein>